<sequence length="78" mass="8593">MEGLANSITIPFGSHSSPACSSSHQPPQHFWGPFDYWNSGILWDYDCILPCPATDMILEKMDTGFAGLHLIFVHGLNA</sequence>
<evidence type="ECO:0000313" key="2">
    <source>
        <dbReference type="EMBL" id="KAK9285652.1"/>
    </source>
</evidence>
<comment type="caution">
    <text evidence="2">The sequence shown here is derived from an EMBL/GenBank/DDBJ whole genome shotgun (WGS) entry which is preliminary data.</text>
</comment>
<gene>
    <name evidence="2" type="ORF">L1049_024851</name>
</gene>
<protein>
    <submittedName>
        <fullName evidence="2">Uncharacterized protein</fullName>
    </submittedName>
</protein>
<dbReference type="AlphaFoldDB" id="A0AAP0X012"/>
<dbReference type="EMBL" id="JBBPBK010000005">
    <property type="protein sequence ID" value="KAK9285652.1"/>
    <property type="molecule type" value="Genomic_DNA"/>
</dbReference>
<evidence type="ECO:0000256" key="1">
    <source>
        <dbReference type="SAM" id="MobiDB-lite"/>
    </source>
</evidence>
<organism evidence="2 3">
    <name type="scientific">Liquidambar formosana</name>
    <name type="common">Formosan gum</name>
    <dbReference type="NCBI Taxonomy" id="63359"/>
    <lineage>
        <taxon>Eukaryota</taxon>
        <taxon>Viridiplantae</taxon>
        <taxon>Streptophyta</taxon>
        <taxon>Embryophyta</taxon>
        <taxon>Tracheophyta</taxon>
        <taxon>Spermatophyta</taxon>
        <taxon>Magnoliopsida</taxon>
        <taxon>eudicotyledons</taxon>
        <taxon>Gunneridae</taxon>
        <taxon>Pentapetalae</taxon>
        <taxon>Saxifragales</taxon>
        <taxon>Altingiaceae</taxon>
        <taxon>Liquidambar</taxon>
    </lineage>
</organism>
<accession>A0AAP0X012</accession>
<proteinExistence type="predicted"/>
<feature type="compositionally biased region" description="Low complexity" evidence="1">
    <location>
        <begin position="14"/>
        <end position="26"/>
    </location>
</feature>
<feature type="region of interest" description="Disordered" evidence="1">
    <location>
        <begin position="1"/>
        <end position="26"/>
    </location>
</feature>
<reference evidence="2 3" key="1">
    <citation type="journal article" date="2024" name="Plant J.">
        <title>Genome sequences and population genomics reveal climatic adaptation and genomic divergence between two closely related sweetgum species.</title>
        <authorList>
            <person name="Xu W.Q."/>
            <person name="Ren C.Q."/>
            <person name="Zhang X.Y."/>
            <person name="Comes H.P."/>
            <person name="Liu X.H."/>
            <person name="Li Y.G."/>
            <person name="Kettle C.J."/>
            <person name="Jalonen R."/>
            <person name="Gaisberger H."/>
            <person name="Ma Y.Z."/>
            <person name="Qiu Y.X."/>
        </authorList>
    </citation>
    <scope>NUCLEOTIDE SEQUENCE [LARGE SCALE GENOMIC DNA]</scope>
    <source>
        <strain evidence="2">Hangzhou</strain>
    </source>
</reference>
<keyword evidence="3" id="KW-1185">Reference proteome</keyword>
<dbReference type="Proteomes" id="UP001415857">
    <property type="component" value="Unassembled WGS sequence"/>
</dbReference>
<evidence type="ECO:0000313" key="3">
    <source>
        <dbReference type="Proteomes" id="UP001415857"/>
    </source>
</evidence>
<name>A0AAP0X012_LIQFO</name>